<dbReference type="Pfam" id="PF12172">
    <property type="entry name" value="zf-ChsH2"/>
    <property type="match status" value="1"/>
</dbReference>
<dbReference type="InterPro" id="IPR012340">
    <property type="entry name" value="NA-bd_OB-fold"/>
</dbReference>
<reference evidence="3 4" key="1">
    <citation type="submission" date="2010-10" db="EMBL/GenBank/DDBJ databases">
        <title>Complete sequence of Frankia sp. EuI1c.</title>
        <authorList>
            <consortium name="US DOE Joint Genome Institute"/>
            <person name="Lucas S."/>
            <person name="Copeland A."/>
            <person name="Lapidus A."/>
            <person name="Cheng J.-F."/>
            <person name="Bruce D."/>
            <person name="Goodwin L."/>
            <person name="Pitluck S."/>
            <person name="Chertkov O."/>
            <person name="Detter J.C."/>
            <person name="Han C."/>
            <person name="Tapia R."/>
            <person name="Land M."/>
            <person name="Hauser L."/>
            <person name="Jeffries C."/>
            <person name="Kyrpides N."/>
            <person name="Ivanova N."/>
            <person name="Mikhailova N."/>
            <person name="Beauchemin N."/>
            <person name="Sen A."/>
            <person name="Sur S.A."/>
            <person name="Gtari M."/>
            <person name="Wall L."/>
            <person name="Tisa L."/>
            <person name="Woyke T."/>
        </authorList>
    </citation>
    <scope>NUCLEOTIDE SEQUENCE [LARGE SCALE GENOMIC DNA]</scope>
    <source>
        <strain evidence="4">DSM 45817 / CECT 9037 / EuI1c</strain>
    </source>
</reference>
<evidence type="ECO:0000313" key="4">
    <source>
        <dbReference type="Proteomes" id="UP000002484"/>
    </source>
</evidence>
<proteinExistence type="predicted"/>
<dbReference type="AlphaFoldDB" id="E3J881"/>
<dbReference type="InterPro" id="IPR022002">
    <property type="entry name" value="ChsH2_Znr"/>
</dbReference>
<gene>
    <name evidence="3" type="ordered locus">FraEuI1c_5286</name>
</gene>
<name>E3J881_PSEI1</name>
<keyword evidence="4" id="KW-1185">Reference proteome</keyword>
<sequence length="130" mass="13846">MADRIPLVDYLVLSDDPRLVAHECEQCAARFFDRRNACASCGATAFREVNVPREGTLRTFTIVSTAGPGVPVPFVAAVVDCDGITARGILVNVEPDPRQVRPGMRVRLATVSLGADEAGVEAVGYGFEPA</sequence>
<dbReference type="eggNOG" id="COG1545">
    <property type="taxonomic scope" value="Bacteria"/>
</dbReference>
<dbReference type="Pfam" id="PF01796">
    <property type="entry name" value="OB_ChsH2_C"/>
    <property type="match status" value="1"/>
</dbReference>
<dbReference type="SUPFAM" id="SSF50249">
    <property type="entry name" value="Nucleic acid-binding proteins"/>
    <property type="match status" value="1"/>
</dbReference>
<evidence type="ECO:0000259" key="2">
    <source>
        <dbReference type="Pfam" id="PF12172"/>
    </source>
</evidence>
<feature type="domain" description="ChsH2 C-terminal OB-fold" evidence="1">
    <location>
        <begin position="48"/>
        <end position="110"/>
    </location>
</feature>
<evidence type="ECO:0000259" key="1">
    <source>
        <dbReference type="Pfam" id="PF01796"/>
    </source>
</evidence>
<dbReference type="KEGG" id="fri:FraEuI1c_5286"/>
<organism evidence="3 4">
    <name type="scientific">Pseudofrankia inefficax (strain DSM 45817 / CECT 9037 / DDB 130130 / EuI1c)</name>
    <name type="common">Frankia inefficax</name>
    <dbReference type="NCBI Taxonomy" id="298654"/>
    <lineage>
        <taxon>Bacteria</taxon>
        <taxon>Bacillati</taxon>
        <taxon>Actinomycetota</taxon>
        <taxon>Actinomycetes</taxon>
        <taxon>Frankiales</taxon>
        <taxon>Frankiaceae</taxon>
        <taxon>Pseudofrankia</taxon>
    </lineage>
</organism>
<dbReference type="EMBL" id="CP002299">
    <property type="protein sequence ID" value="ADP83274.1"/>
    <property type="molecule type" value="Genomic_DNA"/>
</dbReference>
<dbReference type="InterPro" id="IPR052513">
    <property type="entry name" value="Thioester_dehydratase-like"/>
</dbReference>
<dbReference type="InParanoid" id="E3J881"/>
<evidence type="ECO:0000313" key="3">
    <source>
        <dbReference type="EMBL" id="ADP83274.1"/>
    </source>
</evidence>
<dbReference type="PANTHER" id="PTHR34075:SF5">
    <property type="entry name" value="BLR3430 PROTEIN"/>
    <property type="match status" value="1"/>
</dbReference>
<dbReference type="InterPro" id="IPR002878">
    <property type="entry name" value="ChsH2_C"/>
</dbReference>
<accession>E3J881</accession>
<protein>
    <submittedName>
        <fullName evidence="3">Uncharacterized protein</fullName>
    </submittedName>
</protein>
<dbReference type="HOGENOM" id="CLU_1893928_0_0_11"/>
<dbReference type="RefSeq" id="WP_013426392.1">
    <property type="nucleotide sequence ID" value="NC_014666.1"/>
</dbReference>
<dbReference type="Proteomes" id="UP000002484">
    <property type="component" value="Chromosome"/>
</dbReference>
<dbReference type="STRING" id="298654.FraEuI1c_5286"/>
<feature type="domain" description="ChsH2 rubredoxin-like zinc ribbon" evidence="2">
    <location>
        <begin position="15"/>
        <end position="46"/>
    </location>
</feature>
<dbReference type="PANTHER" id="PTHR34075">
    <property type="entry name" value="BLR3430 PROTEIN"/>
    <property type="match status" value="1"/>
</dbReference>
<dbReference type="OrthoDB" id="3212161at2"/>